<comment type="caution">
    <text evidence="1">The sequence shown here is derived from an EMBL/GenBank/DDBJ whole genome shotgun (WGS) entry which is preliminary data.</text>
</comment>
<keyword evidence="2" id="KW-1185">Reference proteome</keyword>
<organism evidence="1 2">
    <name type="scientific">Pseudoxanthomonas gei</name>
    <dbReference type="NCBI Taxonomy" id="1383030"/>
    <lineage>
        <taxon>Bacteria</taxon>
        <taxon>Pseudomonadati</taxon>
        <taxon>Pseudomonadota</taxon>
        <taxon>Gammaproteobacteria</taxon>
        <taxon>Lysobacterales</taxon>
        <taxon>Lysobacteraceae</taxon>
        <taxon>Pseudoxanthomonas</taxon>
    </lineage>
</organism>
<name>A0ABX0AAK4_9GAMM</name>
<protein>
    <submittedName>
        <fullName evidence="1">Uncharacterized protein</fullName>
    </submittedName>
</protein>
<evidence type="ECO:0000313" key="2">
    <source>
        <dbReference type="Proteomes" id="UP001429354"/>
    </source>
</evidence>
<dbReference type="RefSeq" id="WP_162349062.1">
    <property type="nucleotide sequence ID" value="NZ_QOVG01000003.1"/>
</dbReference>
<gene>
    <name evidence="1" type="ORF">DT603_06600</name>
</gene>
<accession>A0ABX0AAK4</accession>
<dbReference type="EMBL" id="QOVG01000003">
    <property type="protein sequence ID" value="NDK38511.1"/>
    <property type="molecule type" value="Genomic_DNA"/>
</dbReference>
<reference evidence="1 2" key="1">
    <citation type="submission" date="2018-07" db="EMBL/GenBank/DDBJ databases">
        <title>Whole genome Sequencing of Pseudoxanthomonas gei KCTC 32298 (T).</title>
        <authorList>
            <person name="Kumar S."/>
            <person name="Bansal K."/>
            <person name="Kaur A."/>
            <person name="Patil P."/>
            <person name="Sharma S."/>
            <person name="Patil P.B."/>
        </authorList>
    </citation>
    <scope>NUCLEOTIDE SEQUENCE [LARGE SCALE GENOMIC DNA]</scope>
    <source>
        <strain evidence="1 2">KCTC 32298</strain>
    </source>
</reference>
<proteinExistence type="predicted"/>
<evidence type="ECO:0000313" key="1">
    <source>
        <dbReference type="EMBL" id="NDK38511.1"/>
    </source>
</evidence>
<sequence>MKTGTFFAQDQAGNMQQIRIIRDVSAHDGDSEETRHAVSFVLEDGSPLRRIDNETFQVIDTGAFITLVRP</sequence>
<dbReference type="Proteomes" id="UP001429354">
    <property type="component" value="Unassembled WGS sequence"/>
</dbReference>